<proteinExistence type="predicted"/>
<reference evidence="2 3" key="1">
    <citation type="submission" date="2020-08" db="EMBL/GenBank/DDBJ databases">
        <title>Genomic Encyclopedia of Type Strains, Phase IV (KMG-IV): sequencing the most valuable type-strain genomes for metagenomic binning, comparative biology and taxonomic classification.</title>
        <authorList>
            <person name="Goeker M."/>
        </authorList>
    </citation>
    <scope>NUCLEOTIDE SEQUENCE [LARGE SCALE GENOMIC DNA]</scope>
    <source>
        <strain evidence="2 3">DSM 103725</strain>
    </source>
</reference>
<feature type="domain" description="Methyltransferase type 11" evidence="1">
    <location>
        <begin position="260"/>
        <end position="358"/>
    </location>
</feature>
<dbReference type="Proteomes" id="UP000541810">
    <property type="component" value="Unassembled WGS sequence"/>
</dbReference>
<dbReference type="SUPFAM" id="SSF53335">
    <property type="entry name" value="S-adenosyl-L-methionine-dependent methyltransferases"/>
    <property type="match status" value="1"/>
</dbReference>
<keyword evidence="2" id="KW-0808">Transferase</keyword>
<comment type="caution">
    <text evidence="2">The sequence shown here is derived from an EMBL/GenBank/DDBJ whole genome shotgun (WGS) entry which is preliminary data.</text>
</comment>
<dbReference type="GO" id="GO:0032259">
    <property type="term" value="P:methylation"/>
    <property type="evidence" value="ECO:0007669"/>
    <property type="project" value="UniProtKB-KW"/>
</dbReference>
<keyword evidence="3" id="KW-1185">Reference proteome</keyword>
<accession>A0A7X0H727</accession>
<dbReference type="Gene3D" id="3.40.50.150">
    <property type="entry name" value="Vaccinia Virus protein VP39"/>
    <property type="match status" value="1"/>
</dbReference>
<evidence type="ECO:0000259" key="1">
    <source>
        <dbReference type="Pfam" id="PF08241"/>
    </source>
</evidence>
<protein>
    <submittedName>
        <fullName evidence="2">2-polyprenyl-3-methyl-5-hydroxy-6-metoxy-1, 4-benzoquinol methylase</fullName>
    </submittedName>
</protein>
<evidence type="ECO:0000313" key="3">
    <source>
        <dbReference type="Proteomes" id="UP000541810"/>
    </source>
</evidence>
<gene>
    <name evidence="2" type="ORF">HNQ40_002287</name>
</gene>
<sequence length="415" mass="45525">MNTSLIAGTAAPVESTEAGEAASLRWEHQRAGGVVVIRHRTAVDMQPTETWPDELAAFLGMSGQVGMVGAKRLAPDGSIVSMGEFVIHPKGFHHHGKGVPAQAYRFPEEVDTIAGGVVVMNEEVFDEVGGEALLGWGQIGLLALGIAVRQTGRKVLAVPQVLVTDAFTPEYQEDEAKKFQERFGFDWFCADMDAVREQHFEDGLMWNVRYHAAAMPFEKYEERGALVWESYQKADFFRKRAHHLASAAKQCCPNEGDLLLDVGCGDGFFSHMFAQQGIEVLGIDPEPEGVEQSRQMTSTQQYPGKAPRFELGRGDDIPRENESVDAVTLFDVIEHLANPIVILREISRVLKPGGKALIVTPSWQFGGSSDAVYHGFEYTMEELVRQVGATPGLTVVHTGQITGVYRDLVIVAQKG</sequence>
<dbReference type="GO" id="GO:0008757">
    <property type="term" value="F:S-adenosylmethionine-dependent methyltransferase activity"/>
    <property type="evidence" value="ECO:0007669"/>
    <property type="project" value="InterPro"/>
</dbReference>
<organism evidence="2 3">
    <name type="scientific">Algisphaera agarilytica</name>
    <dbReference type="NCBI Taxonomy" id="1385975"/>
    <lineage>
        <taxon>Bacteria</taxon>
        <taxon>Pseudomonadati</taxon>
        <taxon>Planctomycetota</taxon>
        <taxon>Phycisphaerae</taxon>
        <taxon>Phycisphaerales</taxon>
        <taxon>Phycisphaeraceae</taxon>
        <taxon>Algisphaera</taxon>
    </lineage>
</organism>
<keyword evidence="2" id="KW-0489">Methyltransferase</keyword>
<dbReference type="EMBL" id="JACHGY010000001">
    <property type="protein sequence ID" value="MBB6430481.1"/>
    <property type="molecule type" value="Genomic_DNA"/>
</dbReference>
<name>A0A7X0H727_9BACT</name>
<dbReference type="InterPro" id="IPR029063">
    <property type="entry name" value="SAM-dependent_MTases_sf"/>
</dbReference>
<dbReference type="PANTHER" id="PTHR43591">
    <property type="entry name" value="METHYLTRANSFERASE"/>
    <property type="match status" value="1"/>
</dbReference>
<dbReference type="AlphaFoldDB" id="A0A7X0H727"/>
<evidence type="ECO:0000313" key="2">
    <source>
        <dbReference type="EMBL" id="MBB6430481.1"/>
    </source>
</evidence>
<dbReference type="Pfam" id="PF08241">
    <property type="entry name" value="Methyltransf_11"/>
    <property type="match status" value="1"/>
</dbReference>
<dbReference type="InterPro" id="IPR013216">
    <property type="entry name" value="Methyltransf_11"/>
</dbReference>
<dbReference type="RefSeq" id="WP_184677995.1">
    <property type="nucleotide sequence ID" value="NZ_JACHGY010000001.1"/>
</dbReference>
<dbReference type="CDD" id="cd02440">
    <property type="entry name" value="AdoMet_MTases"/>
    <property type="match status" value="1"/>
</dbReference>